<protein>
    <recommendedName>
        <fullName evidence="5">DUF3558 domain-containing protein</fullName>
    </recommendedName>
</protein>
<dbReference type="PROSITE" id="PS51257">
    <property type="entry name" value="PROKAR_LIPOPROTEIN"/>
    <property type="match status" value="1"/>
</dbReference>
<evidence type="ECO:0000313" key="3">
    <source>
        <dbReference type="Proteomes" id="UP000052979"/>
    </source>
</evidence>
<reference evidence="2 4" key="2">
    <citation type="submission" date="2018-02" db="EMBL/GenBank/DDBJ databases">
        <title>Bacteriophage NCPPB3778 and a type I-E CRISPR drive the evolution of the US Biological Select Agent, Rathayibacter toxicus.</title>
        <authorList>
            <person name="Davis E.W.II."/>
            <person name="Tabima J.F."/>
            <person name="Weisberg A.J."/>
            <person name="Lopes L.D."/>
            <person name="Wiseman M.S."/>
            <person name="Wiseman M.S."/>
            <person name="Pupko T."/>
            <person name="Belcher M.S."/>
            <person name="Sechler A.J."/>
            <person name="Tancos M.A."/>
            <person name="Schroeder B.K."/>
            <person name="Murray T.D."/>
            <person name="Luster D.G."/>
            <person name="Schneider W.L."/>
            <person name="Rogers E."/>
            <person name="Andreote F.D."/>
            <person name="Grunwald N.J."/>
            <person name="Putnam M.L."/>
            <person name="Chang J.H."/>
        </authorList>
    </citation>
    <scope>NUCLEOTIDE SEQUENCE [LARGE SCALE GENOMIC DNA]</scope>
    <source>
        <strain evidence="2 4">FH99</strain>
    </source>
</reference>
<evidence type="ECO:0000313" key="1">
    <source>
        <dbReference type="EMBL" id="KKM45661.1"/>
    </source>
</evidence>
<sequence length="332" mass="33846">MRARAVSAAFALVVTLAGCTTPRPSEKDATSFDAPATPSPHAVARLTCDTLLSASRAATVLGVERSEIQDTPPTKARKSAEVMREVADEKGGLLQCGWYRKDGTATIIASAVANAAAAFAGQSGTRLATTTEAYGSCTNNTCGIDLLAGTTWVTLAIVDAPADLDLSALATDTAAGAVGSLDEATTVKKASCTYALTAEQLTTIAGLPHATLRTGKEGGHLASATAVADTRAGYTSCTWSDANNSTAPVLSIDALPDGDYAWRKLSLTSGLVVPLKPLDGVGARALAGCSAEACEIDTLADNVWWRIVVPGDAARAEAVARAVVNHGILDGS</sequence>
<dbReference type="RefSeq" id="WP_027692836.1">
    <property type="nucleotide sequence ID" value="NZ_CP010848.1"/>
</dbReference>
<dbReference type="KEGG" id="rtx:TI83_00480"/>
<organism evidence="1 3">
    <name type="scientific">Rathayibacter toxicus</name>
    <dbReference type="NCBI Taxonomy" id="145458"/>
    <lineage>
        <taxon>Bacteria</taxon>
        <taxon>Bacillati</taxon>
        <taxon>Actinomycetota</taxon>
        <taxon>Actinomycetes</taxon>
        <taxon>Micrococcales</taxon>
        <taxon>Microbacteriaceae</taxon>
        <taxon>Rathayibacter</taxon>
    </lineage>
</organism>
<evidence type="ECO:0000313" key="4">
    <source>
        <dbReference type="Proteomes" id="UP000237966"/>
    </source>
</evidence>
<dbReference type="EMBL" id="LBFI01000032">
    <property type="protein sequence ID" value="KKM45661.1"/>
    <property type="molecule type" value="Genomic_DNA"/>
</dbReference>
<dbReference type="STRING" id="145458.APU90_06000"/>
<proteinExistence type="predicted"/>
<dbReference type="Proteomes" id="UP000237966">
    <property type="component" value="Unassembled WGS sequence"/>
</dbReference>
<evidence type="ECO:0000313" key="2">
    <source>
        <dbReference type="EMBL" id="PPI17106.1"/>
    </source>
</evidence>
<dbReference type="Proteomes" id="UP000052979">
    <property type="component" value="Unassembled WGS sequence"/>
</dbReference>
<keyword evidence="3" id="KW-1185">Reference proteome</keyword>
<dbReference type="GeneID" id="93666136"/>
<gene>
    <name evidence="2" type="ORF">C5C51_00285</name>
    <name evidence="1" type="ORF">VT73_05705</name>
</gene>
<reference evidence="1 3" key="1">
    <citation type="submission" date="2015-04" db="EMBL/GenBank/DDBJ databases">
        <title>Draft genome sequence of Rathayibacter toxicus strain FH-142 (AKA 70134 or CS 32), a Western Australian isolate.</title>
        <authorList>
            <consortium name="Consortium for Microbial Forensics and Genomics (microFORGE)"/>
            <person name="Knight B.M."/>
            <person name="Roberts D.P."/>
            <person name="Lin D."/>
            <person name="Hari K."/>
            <person name="Fletcher J."/>
            <person name="Melcher U."/>
            <person name="Blagden T."/>
            <person name="Luster D.G."/>
            <person name="Sechler A.J."/>
            <person name="Schneider W.L."/>
            <person name="Winegar R.A."/>
        </authorList>
    </citation>
    <scope>NUCLEOTIDE SEQUENCE [LARGE SCALE GENOMIC DNA]</scope>
    <source>
        <strain evidence="1 3">FH142</strain>
    </source>
</reference>
<name>A0A0C5BCF4_9MICO</name>
<comment type="caution">
    <text evidence="1">The sequence shown here is derived from an EMBL/GenBank/DDBJ whole genome shotgun (WGS) entry which is preliminary data.</text>
</comment>
<dbReference type="AlphaFoldDB" id="A0A0C5BCF4"/>
<accession>A0A0C5BCF4</accession>
<dbReference type="OrthoDB" id="5125250at2"/>
<evidence type="ECO:0008006" key="5">
    <source>
        <dbReference type="Google" id="ProtNLM"/>
    </source>
</evidence>
<dbReference type="KEGG" id="rtc:APU90_06000"/>
<dbReference type="EMBL" id="PSWU01000001">
    <property type="protein sequence ID" value="PPI17106.1"/>
    <property type="molecule type" value="Genomic_DNA"/>
</dbReference>
<dbReference type="PATRIC" id="fig|145458.7.peg.114"/>